<keyword evidence="1" id="KW-1003">Cell membrane</keyword>
<evidence type="ECO:0000256" key="2">
    <source>
        <dbReference type="ARBA" id="ARBA00022676"/>
    </source>
</evidence>
<keyword evidence="3 10" id="KW-0808">Transferase</keyword>
<evidence type="ECO:0000256" key="4">
    <source>
        <dbReference type="ARBA" id="ARBA00022692"/>
    </source>
</evidence>
<name>A0A1F6CRB0_9BACT</name>
<feature type="transmembrane region" description="Helical" evidence="8">
    <location>
        <begin position="233"/>
        <end position="253"/>
    </location>
</feature>
<evidence type="ECO:0000259" key="9">
    <source>
        <dbReference type="Pfam" id="PF00535"/>
    </source>
</evidence>
<sequence length="309" mass="34852">MKNADHPEISVVVPVYGSDNALRELHQRIVATVEKITPSFELILVNDASPDNAWQVIRELSARDKRVRGLNLSRNFGQYPAITAGLQASRGEWVVVMDCDLQDQPEEIEQMYAKAKEGYFAVIGSRQTRHDSRLRSFVSQVFYATLSYLSGTYQDPTLANFGIYHRRVIEAILSLQDHMRYFSVMVRWVGFRTATIPVQHAKRKGGASGYSLRKLLSLATDIILAYTEKPLRLIIKFGVIVTAISGAYLFIIIVRTLIAGTEEPFGLLIGSLWFIFGLLSTMLGVMALYIGKIFDEAKKRPIYIVQEEV</sequence>
<dbReference type="CDD" id="cd04187">
    <property type="entry name" value="DPM1_like_bac"/>
    <property type="match status" value="1"/>
</dbReference>
<evidence type="ECO:0000256" key="8">
    <source>
        <dbReference type="SAM" id="Phobius"/>
    </source>
</evidence>
<dbReference type="InterPro" id="IPR029044">
    <property type="entry name" value="Nucleotide-diphossugar_trans"/>
</dbReference>
<keyword evidence="7 8" id="KW-0472">Membrane</keyword>
<proteinExistence type="predicted"/>
<evidence type="ECO:0000256" key="6">
    <source>
        <dbReference type="ARBA" id="ARBA00022989"/>
    </source>
</evidence>
<dbReference type="EMBL" id="MFKW01000019">
    <property type="protein sequence ID" value="OGG51683.1"/>
    <property type="molecule type" value="Genomic_DNA"/>
</dbReference>
<evidence type="ECO:0000313" key="10">
    <source>
        <dbReference type="EMBL" id="OGG51683.1"/>
    </source>
</evidence>
<dbReference type="InterPro" id="IPR050256">
    <property type="entry name" value="Glycosyltransferase_2"/>
</dbReference>
<keyword evidence="2" id="KW-0328">Glycosyltransferase</keyword>
<evidence type="ECO:0000256" key="3">
    <source>
        <dbReference type="ARBA" id="ARBA00022679"/>
    </source>
</evidence>
<accession>A0A1F6CRB0</accession>
<dbReference type="Proteomes" id="UP000176445">
    <property type="component" value="Unassembled WGS sequence"/>
</dbReference>
<dbReference type="PANTHER" id="PTHR48090">
    <property type="entry name" value="UNDECAPRENYL-PHOSPHATE 4-DEOXY-4-FORMAMIDO-L-ARABINOSE TRANSFERASE-RELATED"/>
    <property type="match status" value="1"/>
</dbReference>
<keyword evidence="4 8" id="KW-0812">Transmembrane</keyword>
<dbReference type="Pfam" id="PF00535">
    <property type="entry name" value="Glycos_transf_2"/>
    <property type="match status" value="1"/>
</dbReference>
<keyword evidence="6 8" id="KW-1133">Transmembrane helix</keyword>
<dbReference type="Gene3D" id="3.90.550.10">
    <property type="entry name" value="Spore Coat Polysaccharide Biosynthesis Protein SpsA, Chain A"/>
    <property type="match status" value="1"/>
</dbReference>
<evidence type="ECO:0000256" key="1">
    <source>
        <dbReference type="ARBA" id="ARBA00022475"/>
    </source>
</evidence>
<dbReference type="PANTHER" id="PTHR48090:SF3">
    <property type="entry name" value="UNDECAPRENYL-PHOSPHATE 4-DEOXY-4-FORMAMIDO-L-ARABINOSE TRANSFERASE"/>
    <property type="match status" value="1"/>
</dbReference>
<evidence type="ECO:0000256" key="7">
    <source>
        <dbReference type="ARBA" id="ARBA00023136"/>
    </source>
</evidence>
<evidence type="ECO:0000256" key="5">
    <source>
        <dbReference type="ARBA" id="ARBA00022985"/>
    </source>
</evidence>
<dbReference type="AlphaFoldDB" id="A0A1F6CRB0"/>
<dbReference type="SUPFAM" id="SSF53448">
    <property type="entry name" value="Nucleotide-diphospho-sugar transferases"/>
    <property type="match status" value="1"/>
</dbReference>
<gene>
    <name evidence="10" type="ORF">A2704_05185</name>
</gene>
<dbReference type="GO" id="GO:0016757">
    <property type="term" value="F:glycosyltransferase activity"/>
    <property type="evidence" value="ECO:0007669"/>
    <property type="project" value="UniProtKB-KW"/>
</dbReference>
<dbReference type="InterPro" id="IPR001173">
    <property type="entry name" value="Glyco_trans_2-like"/>
</dbReference>
<dbReference type="GO" id="GO:0009103">
    <property type="term" value="P:lipopolysaccharide biosynthetic process"/>
    <property type="evidence" value="ECO:0007669"/>
    <property type="project" value="UniProtKB-KW"/>
</dbReference>
<protein>
    <submittedName>
        <fullName evidence="10">Glycosyltransferase</fullName>
    </submittedName>
</protein>
<dbReference type="GO" id="GO:0005886">
    <property type="term" value="C:plasma membrane"/>
    <property type="evidence" value="ECO:0007669"/>
    <property type="project" value="TreeGrafter"/>
</dbReference>
<keyword evidence="5" id="KW-0448">Lipopolysaccharide biosynthesis</keyword>
<organism evidence="10 11">
    <name type="scientific">Candidatus Kaiserbacteria bacterium RIFCSPHIGHO2_01_FULL_54_36b</name>
    <dbReference type="NCBI Taxonomy" id="1798483"/>
    <lineage>
        <taxon>Bacteria</taxon>
        <taxon>Candidatus Kaiseribacteriota</taxon>
    </lineage>
</organism>
<feature type="domain" description="Glycosyltransferase 2-like" evidence="9">
    <location>
        <begin position="10"/>
        <end position="141"/>
    </location>
</feature>
<evidence type="ECO:0000313" key="11">
    <source>
        <dbReference type="Proteomes" id="UP000176445"/>
    </source>
</evidence>
<comment type="caution">
    <text evidence="10">The sequence shown here is derived from an EMBL/GenBank/DDBJ whole genome shotgun (WGS) entry which is preliminary data.</text>
</comment>
<reference evidence="10 11" key="1">
    <citation type="journal article" date="2016" name="Nat. Commun.">
        <title>Thousands of microbial genomes shed light on interconnected biogeochemical processes in an aquifer system.</title>
        <authorList>
            <person name="Anantharaman K."/>
            <person name="Brown C.T."/>
            <person name="Hug L.A."/>
            <person name="Sharon I."/>
            <person name="Castelle C.J."/>
            <person name="Probst A.J."/>
            <person name="Thomas B.C."/>
            <person name="Singh A."/>
            <person name="Wilkins M.J."/>
            <person name="Karaoz U."/>
            <person name="Brodie E.L."/>
            <person name="Williams K.H."/>
            <person name="Hubbard S.S."/>
            <person name="Banfield J.F."/>
        </authorList>
    </citation>
    <scope>NUCLEOTIDE SEQUENCE [LARGE SCALE GENOMIC DNA]</scope>
</reference>
<feature type="transmembrane region" description="Helical" evidence="8">
    <location>
        <begin position="265"/>
        <end position="290"/>
    </location>
</feature>